<accession>A0A556PTH0</accession>
<comment type="caution">
    <text evidence="1">The sequence shown here is derived from an EMBL/GenBank/DDBJ whole genome shotgun (WGS) entry which is preliminary data.</text>
</comment>
<name>A0A556PTH0_9BACI</name>
<reference evidence="1 2" key="1">
    <citation type="submission" date="2019-07" db="EMBL/GenBank/DDBJ databases">
        <title>Allobacillus sp. nov. SKP isolated from shrimp paste of Euphausiacea.</title>
        <authorList>
            <person name="Kanchanasin P."/>
            <person name="Tanasupawat S."/>
            <person name="Shi W."/>
            <person name="Wu L."/>
            <person name="Ma J."/>
        </authorList>
    </citation>
    <scope>NUCLEOTIDE SEQUENCE [LARGE SCALE GENOMIC DNA]</scope>
    <source>
        <strain evidence="1 2">SKP4-8</strain>
    </source>
</reference>
<keyword evidence="2" id="KW-1185">Reference proteome</keyword>
<organism evidence="1 2">
    <name type="scientific">Allobacillus salarius</name>
    <dbReference type="NCBI Taxonomy" id="1955272"/>
    <lineage>
        <taxon>Bacteria</taxon>
        <taxon>Bacillati</taxon>
        <taxon>Bacillota</taxon>
        <taxon>Bacilli</taxon>
        <taxon>Bacillales</taxon>
        <taxon>Bacillaceae</taxon>
        <taxon>Allobacillus</taxon>
    </lineage>
</organism>
<proteinExistence type="predicted"/>
<protein>
    <submittedName>
        <fullName evidence="1">Uncharacterized protein</fullName>
    </submittedName>
</protein>
<evidence type="ECO:0000313" key="1">
    <source>
        <dbReference type="EMBL" id="TSJ67690.1"/>
    </source>
</evidence>
<dbReference type="AlphaFoldDB" id="A0A556PTH0"/>
<dbReference type="EMBL" id="VMHE01000001">
    <property type="protein sequence ID" value="TSJ67690.1"/>
    <property type="molecule type" value="Genomic_DNA"/>
</dbReference>
<dbReference type="OrthoDB" id="2974546at2"/>
<evidence type="ECO:0000313" key="2">
    <source>
        <dbReference type="Proteomes" id="UP000316425"/>
    </source>
</evidence>
<sequence>MNHTETIRQAMIAEEHISRLVIRSIGSNVQNEKVIIDGFHFTWNTENLENKQVGCLSWIDRRNNEESMCLYVPLYKE</sequence>
<dbReference type="RefSeq" id="WP_144087449.1">
    <property type="nucleotide sequence ID" value="NZ_VMHE01000001.1"/>
</dbReference>
<gene>
    <name evidence="1" type="ORF">FPQ13_01060</name>
</gene>
<dbReference type="Proteomes" id="UP000316425">
    <property type="component" value="Unassembled WGS sequence"/>
</dbReference>